<dbReference type="Pfam" id="PF08495">
    <property type="entry name" value="FIST"/>
    <property type="match status" value="1"/>
</dbReference>
<proteinExistence type="predicted"/>
<evidence type="ECO:0000259" key="2">
    <source>
        <dbReference type="SMART" id="SM01204"/>
    </source>
</evidence>
<dbReference type="InterPro" id="IPR019494">
    <property type="entry name" value="FIST_C"/>
</dbReference>
<dbReference type="SMART" id="SM00897">
    <property type="entry name" value="FIST"/>
    <property type="match status" value="1"/>
</dbReference>
<evidence type="ECO:0008006" key="5">
    <source>
        <dbReference type="Google" id="ProtNLM"/>
    </source>
</evidence>
<dbReference type="RefSeq" id="WP_191024677.1">
    <property type="nucleotide sequence ID" value="NZ_JABBXD010000004.1"/>
</dbReference>
<comment type="caution">
    <text evidence="3">The sequence shown here is derived from an EMBL/GenBank/DDBJ whole genome shotgun (WGS) entry which is preliminary data.</text>
</comment>
<dbReference type="Pfam" id="PF10442">
    <property type="entry name" value="FIST_C"/>
    <property type="match status" value="1"/>
</dbReference>
<name>A0ABR8LPM1_9ALTE</name>
<dbReference type="PANTHER" id="PTHR40252:SF2">
    <property type="entry name" value="BLR0328 PROTEIN"/>
    <property type="match status" value="1"/>
</dbReference>
<evidence type="ECO:0000313" key="3">
    <source>
        <dbReference type="EMBL" id="MBD3586070.1"/>
    </source>
</evidence>
<feature type="domain" description="FIST C-domain" evidence="2">
    <location>
        <begin position="228"/>
        <end position="375"/>
    </location>
</feature>
<dbReference type="PANTHER" id="PTHR40252">
    <property type="entry name" value="BLR0328 PROTEIN"/>
    <property type="match status" value="1"/>
</dbReference>
<keyword evidence="4" id="KW-1185">Reference proteome</keyword>
<sequence length="394" mass="41753">MMEIQVSWGIDDDVDTLVDSVVSALSSVATASMAVAYFNCRHDAAHIRTVLSERLPCPFMLASSSNGVLASTPQGATARADLAIMLFHDKTGNYGCASLPVSEGTARLDAQLALQHALTESGAQYEAPSLIYCIFPSGKEETLLKGLADEVGDKIPVFGGTMADNEVAGAWYTGAHQGGSDHHITVATMFPGTPIGVSYSSGYRPGPHVCTVTKATGRIIETLDNEPAALVYNRLTGGQIETAMSGGSILAMTTLHPFGRKISHSGGIAEYLLSHPDTVTSEQGLSVFSDIEQGAELVVMEGSEDSLIARAEKVIENAISLLPQDATPAGVLLVYCAGCMFTIESQLTRMLDTLSTRFTHIPILGVYTFGEQGHFLDGYNRHGNLMISAVAFSQ</sequence>
<dbReference type="EMBL" id="JABBXD010000004">
    <property type="protein sequence ID" value="MBD3586070.1"/>
    <property type="molecule type" value="Genomic_DNA"/>
</dbReference>
<dbReference type="SMART" id="SM01204">
    <property type="entry name" value="FIST_C"/>
    <property type="match status" value="1"/>
</dbReference>
<gene>
    <name evidence="3" type="ORF">HHX48_10000</name>
</gene>
<dbReference type="InterPro" id="IPR013702">
    <property type="entry name" value="FIST_domain_N"/>
</dbReference>
<organism evidence="3 4">
    <name type="scientific">Salinimonas profundi</name>
    <dbReference type="NCBI Taxonomy" id="2729140"/>
    <lineage>
        <taxon>Bacteria</taxon>
        <taxon>Pseudomonadati</taxon>
        <taxon>Pseudomonadota</taxon>
        <taxon>Gammaproteobacteria</taxon>
        <taxon>Alteromonadales</taxon>
        <taxon>Alteromonadaceae</taxon>
        <taxon>Alteromonas/Salinimonas group</taxon>
        <taxon>Salinimonas</taxon>
    </lineage>
</organism>
<evidence type="ECO:0000259" key="1">
    <source>
        <dbReference type="SMART" id="SM00897"/>
    </source>
</evidence>
<reference evidence="3 4" key="1">
    <citation type="submission" date="2020-04" db="EMBL/GenBank/DDBJ databases">
        <title>Salinimonas sp. HHU 13199.</title>
        <authorList>
            <person name="Cui X."/>
            <person name="Zhang D."/>
        </authorList>
    </citation>
    <scope>NUCLEOTIDE SEQUENCE [LARGE SCALE GENOMIC DNA]</scope>
    <source>
        <strain evidence="3 4">HHU 13199</strain>
    </source>
</reference>
<protein>
    <recommendedName>
        <fullName evidence="5">Histidine kinase</fullName>
    </recommendedName>
</protein>
<feature type="domain" description="FIST" evidence="1">
    <location>
        <begin position="30"/>
        <end position="227"/>
    </location>
</feature>
<accession>A0ABR8LPM1</accession>
<dbReference type="Proteomes" id="UP000624419">
    <property type="component" value="Unassembled WGS sequence"/>
</dbReference>
<evidence type="ECO:0000313" key="4">
    <source>
        <dbReference type="Proteomes" id="UP000624419"/>
    </source>
</evidence>